<evidence type="ECO:0000313" key="6">
    <source>
        <dbReference type="EMBL" id="ADJ62255.1"/>
    </source>
</evidence>
<dbReference type="Gene3D" id="2.40.50.230">
    <property type="entry name" value="Gp5 N-terminal domain"/>
    <property type="match status" value="1"/>
</dbReference>
<reference evidence="6 7" key="1">
    <citation type="submission" date="2010-04" db="EMBL/GenBank/DDBJ databases">
        <title>The genome of Herbaspirillum seropedicae SmR1, an endophytic, nitrogen-fixing, plant-growth promoting beta-Proteobacteria.</title>
        <authorList>
            <person name="Pedrosa F.O."/>
            <person name="Monteiro R.A."/>
            <person name="Wassem R."/>
            <person name="Cruz L.M."/>
            <person name="Ayub R.A."/>
            <person name="Colauto N.B."/>
            <person name="Fernandez M.A."/>
            <person name="Fungaro M.H.P."/>
            <person name="Grisard E.C."/>
            <person name="Hungria M."/>
            <person name="Madeira H.M.F."/>
            <person name="Nodari R.O."/>
            <person name="Osaku C.A."/>
            <person name="Petzl-Erler M.L."/>
            <person name="Terenzi H."/>
            <person name="Vieira L.G.E."/>
            <person name="Almeida M.I.M."/>
            <person name="Alves L.R."/>
            <person name="Arantes O.M.N."/>
            <person name="Balsanelli E."/>
            <person name="Barcellos F.G."/>
            <person name="Baura V.A."/>
            <person name="Binde D.R."/>
            <person name="Campo R.J."/>
            <person name="Chubatsu L.S."/>
            <person name="Chueire L.M.O."/>
            <person name="Ciferri R.R."/>
            <person name="Correa L.C."/>
            <person name="da Conceicao Silva J.L."/>
            <person name="Dabul A.N.G."/>
            <person name="Dambros B.P."/>
            <person name="Faoro H."/>
            <person name="Favetti A."/>
            <person name="Friedermann G."/>
            <person name="Furlaneto M.C."/>
            <person name="Gasques L.S."/>
            <person name="Gimenes C.C.T."/>
            <person name="Gioppo N.M.R."/>
            <person name="Glienke-Blanco C."/>
            <person name="Godoy L.P."/>
            <person name="Guerra M.P."/>
            <person name="Karp S."/>
            <person name="Kava-Cordeiro V."/>
            <person name="Margarido V.P."/>
            <person name="Mathioni S.M."/>
            <person name="Menck-Soares M.A."/>
            <person name="Murace N.K."/>
            <person name="Nicolas M.F."/>
            <person name="Oliveira C.E.C."/>
            <person name="Pagnan N.A.B."/>
            <person name="Pamphile J.A."/>
            <person name="Patussi E.V."/>
            <person name="Pereira L.F.P."/>
            <person name="Pereira-Ferrari L."/>
            <person name="Pinto F.G.S."/>
            <person name="Precoma C."/>
            <person name="Prioli A.J."/>
            <person name="Prioli S.M.A.P."/>
            <person name="Raittz R.T."/>
            <person name="Ramos H.J.O."/>
            <person name="Ribeiro E.M.S.F."/>
            <person name="Rigo L.U."/>
            <person name="Rocha C.L.M.S.C."/>
            <person name="Rocha S.N."/>
            <person name="Santos K."/>
            <person name="Satori D."/>
            <person name="Silva A.G."/>
            <person name="Simao R.C.G."/>
            <person name="Soares M.A.M."/>
            <person name="Souza E.M."/>
            <person name="Steffens M.B.R."/>
            <person name="Steindel M."/>
            <person name="Tadra-Sfeir M.Z."/>
            <person name="Takahashi E.K."/>
            <person name="Torres R.A."/>
            <person name="Valle J.S."/>
            <person name="Vernal J.I."/>
            <person name="Vilas-Boas L.A."/>
            <person name="Watanabe M.A.E."/>
            <person name="Weiss V.A."/>
            <person name="Yates M.A."/>
            <person name="Souza E.M."/>
        </authorList>
    </citation>
    <scope>NUCLEOTIDE SEQUENCE [LARGE SCALE GENOMIC DNA]</scope>
    <source>
        <strain evidence="6 7">SmR1</strain>
    </source>
</reference>
<evidence type="ECO:0000259" key="4">
    <source>
        <dbReference type="Pfam" id="PF10106"/>
    </source>
</evidence>
<dbReference type="eggNOG" id="COG3501">
    <property type="taxonomic scope" value="Bacteria"/>
</dbReference>
<accession>D8IZD5</accession>
<keyword evidence="7" id="KW-1185">Reference proteome</keyword>
<dbReference type="InterPro" id="IPR006533">
    <property type="entry name" value="T6SS_Vgr_RhsGE"/>
</dbReference>
<dbReference type="AlphaFoldDB" id="D8IZD5"/>
<comment type="similarity">
    <text evidence="1">Belongs to the VgrG protein family.</text>
</comment>
<dbReference type="InterPro" id="IPR017847">
    <property type="entry name" value="T6SS_RhsGE_Vgr_subset"/>
</dbReference>
<feature type="region of interest" description="Disordered" evidence="2">
    <location>
        <begin position="268"/>
        <end position="298"/>
    </location>
</feature>
<dbReference type="InterPro" id="IPR037026">
    <property type="entry name" value="Vgr_OB-fold_dom_sf"/>
</dbReference>
<evidence type="ECO:0000256" key="1">
    <source>
        <dbReference type="ARBA" id="ARBA00005558"/>
    </source>
</evidence>
<dbReference type="SUPFAM" id="SSF69349">
    <property type="entry name" value="Phage fibre proteins"/>
    <property type="match status" value="1"/>
</dbReference>
<feature type="region of interest" description="Disordered" evidence="2">
    <location>
        <begin position="697"/>
        <end position="724"/>
    </location>
</feature>
<dbReference type="HOGENOM" id="CLU_004121_1_6_4"/>
<organism evidence="6 7">
    <name type="scientific">Herbaspirillum seropedicae (strain SmR1)</name>
    <dbReference type="NCBI Taxonomy" id="757424"/>
    <lineage>
        <taxon>Bacteria</taxon>
        <taxon>Pseudomonadati</taxon>
        <taxon>Pseudomonadota</taxon>
        <taxon>Betaproteobacteria</taxon>
        <taxon>Burkholderiales</taxon>
        <taxon>Oxalobacteraceae</taxon>
        <taxon>Herbaspirillum</taxon>
    </lineage>
</organism>
<dbReference type="InterPro" id="IPR006531">
    <property type="entry name" value="Gp5/Vgr_OB"/>
</dbReference>
<dbReference type="Pfam" id="PF13296">
    <property type="entry name" value="T6SS_Vgr"/>
    <property type="match status" value="1"/>
</dbReference>
<evidence type="ECO:0000259" key="3">
    <source>
        <dbReference type="Pfam" id="PF04717"/>
    </source>
</evidence>
<dbReference type="EMBL" id="CP002039">
    <property type="protein sequence ID" value="ADJ62255.1"/>
    <property type="molecule type" value="Genomic_DNA"/>
</dbReference>
<dbReference type="RefSeq" id="WP_013232772.1">
    <property type="nucleotide sequence ID" value="NC_014323.1"/>
</dbReference>
<dbReference type="NCBIfam" id="TIGR01646">
    <property type="entry name" value="vgr_GE"/>
    <property type="match status" value="1"/>
</dbReference>
<sequence length="954" mass="101908">MNLPLPDSLTAAVTELFGTGLSQNARLITMTTAQSAGLPETLAVERFEGEESVNDNFRFDIDALSISTDLDLKQFIGAEISLRLLQADGGTRAWHGYCTQASWLGADGGLARYRLRLESFLAFLDRRHDSFLFQDMTVTDIAAAVLKEYPQANFSLEVTQTLAKRDICTQYRETDYAFLRRILASEGLNFRFEHEQDDATQQHDQSQPHARHKLVIFDRNAKAPALPGGDEYIRFHRVAAMEASDAITDFAAVRSVRPNGVALASWHPEKLSSPSHEEGSTLDAGELPSLPVYDGTGQQDFADQDAAAAHAQLMLQALEMQNKRFEGAGAARQLAAGARFTLLQHERYPEGENAFKVVSVRHAARNNVSANITRILAPAAGALFGGSAAAERDDDLQAGTYRNSFTAIRDSVPMVPAAIAERLKPTARGTQTALVTGAADAAVTTDRNHRVKVQFHWQRGKSPNPGGLRETGNLDDKDGNANGNDSSGTWIRVAEAQSGPNWGSQFIPRVGSEVLVDFIEGDIDRPVVVAQLYNGSDAPPFPAGADSGINHAGSISGWHSTAHDGSGFNQWVVDDTQSQLRMRLASSTAKSQLNLGHLVEQADTGAQRGSYRGQGFELRSDAWGVVRGGEGLLLSTTARPLNGASVTGTQMDAAGAIAQLKGAKSLAQTMSDSATQQQALSSTQALQAKTDFLALIDPSDQGKHPASVNGQDALKSDGSTRNTDAAQPVEKFAKAAVLMDSPSSINWTSNASTLLYAAENLQWTTQGDVHWSAADTASAAAGKAASFYSHDGGIQAFAANGPVSLQAHTDALEILADKDVTVTSVNDSIEIKARQKIVLQAGQASVTLEGGNITFACPGTFSVKGATHAFPGGASVSPDLMALPDTKYKLFDEAFVVKDPNGTPLSDIPYRIKSSAGDQLATTAKDGMSERVSTEASENVEFAMEWFKVVPAKT</sequence>
<dbReference type="KEGG" id="hse:Hsero_0736"/>
<feature type="compositionally biased region" description="Basic and acidic residues" evidence="2">
    <location>
        <begin position="268"/>
        <end position="279"/>
    </location>
</feature>
<dbReference type="Pfam" id="PF10106">
    <property type="entry name" value="DUF2345"/>
    <property type="match status" value="1"/>
</dbReference>
<dbReference type="SUPFAM" id="SSF69255">
    <property type="entry name" value="gp5 N-terminal domain-like"/>
    <property type="match status" value="1"/>
</dbReference>
<feature type="region of interest" description="Disordered" evidence="2">
    <location>
        <begin position="458"/>
        <end position="487"/>
    </location>
</feature>
<dbReference type="InterPro" id="IPR028244">
    <property type="entry name" value="T6SS_Rhs_Vgr_dom"/>
</dbReference>
<protein>
    <submittedName>
        <fullName evidence="6">VGR-related protein</fullName>
    </submittedName>
</protein>
<gene>
    <name evidence="6" type="ordered locus">Hsero_0736</name>
</gene>
<feature type="domain" description="Putative type VI secretion system Rhs element associated Vgr" evidence="5">
    <location>
        <begin position="563"/>
        <end position="674"/>
    </location>
</feature>
<dbReference type="GeneID" id="29389692"/>
<name>D8IZD5_HERSS</name>
<evidence type="ECO:0000313" key="7">
    <source>
        <dbReference type="Proteomes" id="UP000000329"/>
    </source>
</evidence>
<dbReference type="Pfam" id="PF04717">
    <property type="entry name" value="Phage_base_V"/>
    <property type="match status" value="1"/>
</dbReference>
<dbReference type="Proteomes" id="UP000000329">
    <property type="component" value="Chromosome"/>
</dbReference>
<evidence type="ECO:0000259" key="5">
    <source>
        <dbReference type="Pfam" id="PF13296"/>
    </source>
</evidence>
<proteinExistence type="inferred from homology"/>
<dbReference type="STRING" id="757424.Hsero_0736"/>
<dbReference type="SUPFAM" id="SSF69279">
    <property type="entry name" value="Phage tail proteins"/>
    <property type="match status" value="2"/>
</dbReference>
<dbReference type="Pfam" id="PF05954">
    <property type="entry name" value="Phage_GPD"/>
    <property type="match status" value="1"/>
</dbReference>
<dbReference type="NCBIfam" id="TIGR03361">
    <property type="entry name" value="VI_Rhs_Vgr"/>
    <property type="match status" value="1"/>
</dbReference>
<dbReference type="eggNOG" id="COG4253">
    <property type="taxonomic scope" value="Bacteria"/>
</dbReference>
<feature type="domain" description="DUF2345" evidence="4">
    <location>
        <begin position="726"/>
        <end position="874"/>
    </location>
</feature>
<dbReference type="Gene3D" id="3.55.50.10">
    <property type="entry name" value="Baseplate protein-like domains"/>
    <property type="match status" value="1"/>
</dbReference>
<dbReference type="InterPro" id="IPR018769">
    <property type="entry name" value="VgrG2_DUF2345"/>
</dbReference>
<dbReference type="Gene3D" id="4.10.220.110">
    <property type="match status" value="1"/>
</dbReference>
<feature type="domain" description="Gp5/Type VI secretion system Vgr protein OB-fold" evidence="3">
    <location>
        <begin position="485"/>
        <end position="533"/>
    </location>
</feature>
<dbReference type="Gene3D" id="2.30.110.50">
    <property type="match status" value="1"/>
</dbReference>
<evidence type="ECO:0000256" key="2">
    <source>
        <dbReference type="SAM" id="MobiDB-lite"/>
    </source>
</evidence>
<dbReference type="OrthoDB" id="1907165at2"/>